<reference evidence="1 2" key="1">
    <citation type="submission" date="2024-01" db="EMBL/GenBank/DDBJ databases">
        <title>Genome assemblies of Stephania.</title>
        <authorList>
            <person name="Yang L."/>
        </authorList>
    </citation>
    <scope>NUCLEOTIDE SEQUENCE [LARGE SCALE GENOMIC DNA]</scope>
    <source>
        <strain evidence="1">QJT</strain>
        <tissue evidence="1">Leaf</tissue>
    </source>
</reference>
<name>A0AAP0EAS3_9MAGN</name>
<dbReference type="EMBL" id="JBBNAE010000011">
    <property type="protein sequence ID" value="KAK9085703.1"/>
    <property type="molecule type" value="Genomic_DNA"/>
</dbReference>
<dbReference type="AlphaFoldDB" id="A0AAP0EAS3"/>
<keyword evidence="2" id="KW-1185">Reference proteome</keyword>
<organism evidence="1 2">
    <name type="scientific">Stephania japonica</name>
    <dbReference type="NCBI Taxonomy" id="461633"/>
    <lineage>
        <taxon>Eukaryota</taxon>
        <taxon>Viridiplantae</taxon>
        <taxon>Streptophyta</taxon>
        <taxon>Embryophyta</taxon>
        <taxon>Tracheophyta</taxon>
        <taxon>Spermatophyta</taxon>
        <taxon>Magnoliopsida</taxon>
        <taxon>Ranunculales</taxon>
        <taxon>Menispermaceae</taxon>
        <taxon>Menispermoideae</taxon>
        <taxon>Cissampelideae</taxon>
        <taxon>Stephania</taxon>
    </lineage>
</organism>
<evidence type="ECO:0000313" key="1">
    <source>
        <dbReference type="EMBL" id="KAK9085703.1"/>
    </source>
</evidence>
<dbReference type="Proteomes" id="UP001417504">
    <property type="component" value="Unassembled WGS sequence"/>
</dbReference>
<accession>A0AAP0EAS3</accession>
<protein>
    <submittedName>
        <fullName evidence="1">Uncharacterized protein</fullName>
    </submittedName>
</protein>
<sequence>MMTLVFESRFGVGLFTKGKCGNFRNWITYLDSLLKALKFVMMMYVIPIRID</sequence>
<evidence type="ECO:0000313" key="2">
    <source>
        <dbReference type="Proteomes" id="UP001417504"/>
    </source>
</evidence>
<comment type="caution">
    <text evidence="1">The sequence shown here is derived from an EMBL/GenBank/DDBJ whole genome shotgun (WGS) entry which is preliminary data.</text>
</comment>
<proteinExistence type="predicted"/>
<gene>
    <name evidence="1" type="ORF">Sjap_026114</name>
</gene>